<dbReference type="SUPFAM" id="SSF53901">
    <property type="entry name" value="Thiolase-like"/>
    <property type="match status" value="2"/>
</dbReference>
<dbReference type="NCBIfam" id="NF006587">
    <property type="entry name" value="PRK09116.1"/>
    <property type="match status" value="1"/>
</dbReference>
<keyword evidence="2 3" id="KW-0808">Transferase</keyword>
<feature type="domain" description="Ketosynthase family 3 (KS3)" evidence="4">
    <location>
        <begin position="2"/>
        <end position="407"/>
    </location>
</feature>
<dbReference type="EMBL" id="AP026966">
    <property type="protein sequence ID" value="BDT59719.1"/>
    <property type="molecule type" value="Genomic_DNA"/>
</dbReference>
<proteinExistence type="inferred from homology"/>
<evidence type="ECO:0000256" key="3">
    <source>
        <dbReference type="RuleBase" id="RU003694"/>
    </source>
</evidence>
<dbReference type="PANTHER" id="PTHR11712">
    <property type="entry name" value="POLYKETIDE SYNTHASE-RELATED"/>
    <property type="match status" value="1"/>
</dbReference>
<dbReference type="RefSeq" id="WP_281908550.1">
    <property type="nucleotide sequence ID" value="NZ_AP026966.1"/>
</dbReference>
<dbReference type="Gene3D" id="3.40.47.10">
    <property type="match status" value="2"/>
</dbReference>
<dbReference type="InterPro" id="IPR018201">
    <property type="entry name" value="Ketoacyl_synth_AS"/>
</dbReference>
<dbReference type="PROSITE" id="PS00606">
    <property type="entry name" value="KS3_1"/>
    <property type="match status" value="1"/>
</dbReference>
<name>A0ABN6TI87_9BURK</name>
<evidence type="ECO:0000259" key="4">
    <source>
        <dbReference type="PROSITE" id="PS52004"/>
    </source>
</evidence>
<dbReference type="CDD" id="cd00834">
    <property type="entry name" value="KAS_I_II"/>
    <property type="match status" value="1"/>
</dbReference>
<dbReference type="InterPro" id="IPR014030">
    <property type="entry name" value="Ketoacyl_synth_N"/>
</dbReference>
<gene>
    <name evidence="5" type="primary">fabF_1</name>
    <name evidence="5" type="ORF">MasN3_32130</name>
</gene>
<evidence type="ECO:0000256" key="1">
    <source>
        <dbReference type="ARBA" id="ARBA00008467"/>
    </source>
</evidence>
<accession>A0ABN6TI87</accession>
<reference evidence="5" key="1">
    <citation type="submission" date="2022-11" db="EMBL/GenBank/DDBJ databases">
        <title>Isolation and characterization of PLA-degrading bacterium Massilia sp. from Antarctic soil.</title>
        <authorList>
            <person name="Sato K."/>
            <person name="Gomez-Fuentes C."/>
            <person name="Ahmad S.A."/>
            <person name="Zulkharnain A."/>
        </authorList>
    </citation>
    <scope>NUCLEOTIDE SEQUENCE</scope>
    <source>
        <strain evidence="5">N-3</strain>
    </source>
</reference>
<sequence>MKRRVVVTGMAGISPLGNDWASIRARLGEYRNAVVRMEDWASYEGLNTQLGAPAAPFTLSSRYDRKSTRSMGRVALLATRATEVALLDAGLLDHPLLRSGQMGVSFGSSAGTTSAIGDFGRMIEERTTRGINATTYIKMMAHTAPVNIGVFFGLTGRVVTTSSACTSGSQGIGYAFEAIQSGKQLAMVAGGAEELCATEAAVFDTLFATSVRNDSPQATPSPFDRKRDGLVIGEGAGCLILEEREHALARGAVIHAELVGFGTNSDGSHVTQPNAATMRQAMALALDDAGLAPEAIGYVNAHGTATQQGDVAETQATASLFGSRMPISSLKSYMGHTLGACGALEAWISIEMMREGWFAPTLNLNEVDPECGALDYIRGEGRRLDCEYVMSNNFAFGGINTSLIFKRQVP</sequence>
<protein>
    <submittedName>
        <fullName evidence="5">Beta-ketoacyl-ACP synthase II</fullName>
    </submittedName>
</protein>
<dbReference type="Proteomes" id="UP001163336">
    <property type="component" value="Chromosome"/>
</dbReference>
<keyword evidence="6" id="KW-1185">Reference proteome</keyword>
<dbReference type="Pfam" id="PF02801">
    <property type="entry name" value="Ketoacyl-synt_C"/>
    <property type="match status" value="1"/>
</dbReference>
<dbReference type="PROSITE" id="PS52004">
    <property type="entry name" value="KS3_2"/>
    <property type="match status" value="1"/>
</dbReference>
<dbReference type="PANTHER" id="PTHR11712:SF325">
    <property type="entry name" value="3-OXOACYL-(ACYL-CARRIER-PROTEIN) SYNTHASE II FABF"/>
    <property type="match status" value="1"/>
</dbReference>
<dbReference type="InterPro" id="IPR000794">
    <property type="entry name" value="Beta-ketoacyl_synthase"/>
</dbReference>
<dbReference type="InterPro" id="IPR020841">
    <property type="entry name" value="PKS_Beta-ketoAc_synthase_dom"/>
</dbReference>
<organism evidence="5 6">
    <name type="scientific">Massilia varians</name>
    <dbReference type="NCBI Taxonomy" id="457921"/>
    <lineage>
        <taxon>Bacteria</taxon>
        <taxon>Pseudomonadati</taxon>
        <taxon>Pseudomonadota</taxon>
        <taxon>Betaproteobacteria</taxon>
        <taxon>Burkholderiales</taxon>
        <taxon>Oxalobacteraceae</taxon>
        <taxon>Telluria group</taxon>
        <taxon>Massilia</taxon>
    </lineage>
</organism>
<evidence type="ECO:0000256" key="2">
    <source>
        <dbReference type="ARBA" id="ARBA00022679"/>
    </source>
</evidence>
<dbReference type="Pfam" id="PF00109">
    <property type="entry name" value="ketoacyl-synt"/>
    <property type="match status" value="1"/>
</dbReference>
<dbReference type="InterPro" id="IPR016039">
    <property type="entry name" value="Thiolase-like"/>
</dbReference>
<evidence type="ECO:0000313" key="5">
    <source>
        <dbReference type="EMBL" id="BDT59719.1"/>
    </source>
</evidence>
<dbReference type="SMART" id="SM00825">
    <property type="entry name" value="PKS_KS"/>
    <property type="match status" value="1"/>
</dbReference>
<dbReference type="InterPro" id="IPR014031">
    <property type="entry name" value="Ketoacyl_synth_C"/>
</dbReference>
<evidence type="ECO:0000313" key="6">
    <source>
        <dbReference type="Proteomes" id="UP001163336"/>
    </source>
</evidence>
<comment type="similarity">
    <text evidence="1 3">Belongs to the thiolase-like superfamily. Beta-ketoacyl-ACP synthases family.</text>
</comment>